<evidence type="ECO:0000256" key="1">
    <source>
        <dbReference type="ARBA" id="ARBA00002782"/>
    </source>
</evidence>
<proteinExistence type="inferred from homology"/>
<evidence type="ECO:0000313" key="8">
    <source>
        <dbReference type="Proteomes" id="UP001190700"/>
    </source>
</evidence>
<dbReference type="SUPFAM" id="SSF110857">
    <property type="entry name" value="Gamma-glutamyl cyclotransferase-like"/>
    <property type="match status" value="1"/>
</dbReference>
<dbReference type="InterPro" id="IPR036568">
    <property type="entry name" value="GGCT-like_sf"/>
</dbReference>
<comment type="similarity">
    <text evidence="2 4">Belongs to the gamma-glutamylcyclotransferase family.</text>
</comment>
<protein>
    <recommendedName>
        <fullName evidence="4">Gamma-glutamylcyclotransferase family protein</fullName>
    </recommendedName>
</protein>
<comment type="function">
    <text evidence="1">Putative gamma-glutamylcyclotransferase.</text>
</comment>
<organism evidence="7 8">
    <name type="scientific">Cymbomonas tetramitiformis</name>
    <dbReference type="NCBI Taxonomy" id="36881"/>
    <lineage>
        <taxon>Eukaryota</taxon>
        <taxon>Viridiplantae</taxon>
        <taxon>Chlorophyta</taxon>
        <taxon>Pyramimonadophyceae</taxon>
        <taxon>Pyramimonadales</taxon>
        <taxon>Pyramimonadaceae</taxon>
        <taxon>Cymbomonas</taxon>
    </lineage>
</organism>
<feature type="active site" description="Proton acceptor" evidence="3">
    <location>
        <position position="215"/>
    </location>
</feature>
<dbReference type="PANTHER" id="PTHR12510">
    <property type="entry name" value="TROPONIN C-AKIN-1 PROTEIN"/>
    <property type="match status" value="1"/>
</dbReference>
<dbReference type="InterPro" id="IPR039126">
    <property type="entry name" value="GGACT"/>
</dbReference>
<evidence type="ECO:0000256" key="3">
    <source>
        <dbReference type="PIRSR" id="PIRSR639126-1"/>
    </source>
</evidence>
<dbReference type="Gene3D" id="3.10.490.10">
    <property type="entry name" value="Gamma-glutamyl cyclotransferase-like"/>
    <property type="match status" value="1"/>
</dbReference>
<keyword evidence="8" id="KW-1185">Reference proteome</keyword>
<evidence type="ECO:0000259" key="6">
    <source>
        <dbReference type="Pfam" id="PF06094"/>
    </source>
</evidence>
<comment type="caution">
    <text evidence="7">The sequence shown here is derived from an EMBL/GenBank/DDBJ whole genome shotgun (WGS) entry which is preliminary data.</text>
</comment>
<dbReference type="Pfam" id="PF06094">
    <property type="entry name" value="GGACT"/>
    <property type="match status" value="1"/>
</dbReference>
<dbReference type="GO" id="GO:0061929">
    <property type="term" value="F:gamma-glutamylaminecyclotransferase activity"/>
    <property type="evidence" value="ECO:0007669"/>
    <property type="project" value="InterPro"/>
</dbReference>
<dbReference type="GO" id="GO:0005829">
    <property type="term" value="C:cytosol"/>
    <property type="evidence" value="ECO:0007669"/>
    <property type="project" value="TreeGrafter"/>
</dbReference>
<dbReference type="CDD" id="cd06661">
    <property type="entry name" value="GGCT_like"/>
    <property type="match status" value="1"/>
</dbReference>
<evidence type="ECO:0000256" key="5">
    <source>
        <dbReference type="SAM" id="MobiDB-lite"/>
    </source>
</evidence>
<evidence type="ECO:0000256" key="4">
    <source>
        <dbReference type="RuleBase" id="RU367036"/>
    </source>
</evidence>
<name>A0AAE0L9J9_9CHLO</name>
<accession>A0AAE0L9J9</accession>
<dbReference type="InterPro" id="IPR013024">
    <property type="entry name" value="GGCT-like"/>
</dbReference>
<reference evidence="7 8" key="1">
    <citation type="journal article" date="2015" name="Genome Biol. Evol.">
        <title>Comparative Genomics of a Bacterivorous Green Alga Reveals Evolutionary Causalities and Consequences of Phago-Mixotrophic Mode of Nutrition.</title>
        <authorList>
            <person name="Burns J.A."/>
            <person name="Paasch A."/>
            <person name="Narechania A."/>
            <person name="Kim E."/>
        </authorList>
    </citation>
    <scope>NUCLEOTIDE SEQUENCE [LARGE SCALE GENOMIC DNA]</scope>
    <source>
        <strain evidence="7 8">PLY_AMNH</strain>
    </source>
</reference>
<dbReference type="InterPro" id="IPR009288">
    <property type="entry name" value="AIG2-like_dom"/>
</dbReference>
<dbReference type="PANTHER" id="PTHR12510:SF4">
    <property type="entry name" value="GAMMA-GLUTAMYLAMINECYCLOTRANSFERASE"/>
    <property type="match status" value="1"/>
</dbReference>
<gene>
    <name evidence="7" type="ORF">CYMTET_15231</name>
</gene>
<evidence type="ECO:0000256" key="2">
    <source>
        <dbReference type="ARBA" id="ARBA00008861"/>
    </source>
</evidence>
<feature type="compositionally biased region" description="Basic and acidic residues" evidence="5">
    <location>
        <begin position="269"/>
        <end position="279"/>
    </location>
</feature>
<dbReference type="EMBL" id="LGRX02006413">
    <property type="protein sequence ID" value="KAK3276725.1"/>
    <property type="molecule type" value="Genomic_DNA"/>
</dbReference>
<sequence>MDALFCPRQTASRDAHRDEHVVRLLCIGRWIHLDQRTGATDHEVEGLDVDLIALWAEHALRLLVEQYDKNGELQKLLQTQENKHPFDVVGGHRSAEPELASSEFDTSQVRTFLGRMSAAFARLAMPVASSGADVTWRHRVFVYGTLKRGFHNHRLLEKFDARFVCETRTREPMRLVLGDYGVPYLMGPHPDAAGPVLGELWEVDDEALGALDVLEGVDVGMYTRTRVELDEGGKYAFGYVAGPASIAAGIGSEGCAVIEAYDREMHESHYVPKSGRRDGSLGTSAEAQRLNK</sequence>
<dbReference type="AlphaFoldDB" id="A0AAE0L9J9"/>
<feature type="region of interest" description="Disordered" evidence="5">
    <location>
        <begin position="269"/>
        <end position="292"/>
    </location>
</feature>
<feature type="domain" description="Gamma-glutamylcyclotransferase AIG2-like" evidence="6">
    <location>
        <begin position="140"/>
        <end position="243"/>
    </location>
</feature>
<evidence type="ECO:0000313" key="7">
    <source>
        <dbReference type="EMBL" id="KAK3276725.1"/>
    </source>
</evidence>
<dbReference type="Proteomes" id="UP001190700">
    <property type="component" value="Unassembled WGS sequence"/>
</dbReference>